<evidence type="ECO:0000313" key="1">
    <source>
        <dbReference type="EMBL" id="KAK4434256.1"/>
    </source>
</evidence>
<name>A0AAE2CTR6_9LAMI</name>
<keyword evidence="2" id="KW-1185">Reference proteome</keyword>
<proteinExistence type="predicted"/>
<reference evidence="1" key="1">
    <citation type="submission" date="2020-06" db="EMBL/GenBank/DDBJ databases">
        <authorList>
            <person name="Li T."/>
            <person name="Hu X."/>
            <person name="Zhang T."/>
            <person name="Song X."/>
            <person name="Zhang H."/>
            <person name="Dai N."/>
            <person name="Sheng W."/>
            <person name="Hou X."/>
            <person name="Wei L."/>
        </authorList>
    </citation>
    <scope>NUCLEOTIDE SEQUENCE</scope>
    <source>
        <strain evidence="1">3651</strain>
        <tissue evidence="1">Leaf</tissue>
    </source>
</reference>
<comment type="caution">
    <text evidence="1">The sequence shown here is derived from an EMBL/GenBank/DDBJ whole genome shotgun (WGS) entry which is preliminary data.</text>
</comment>
<gene>
    <name evidence="1" type="ORF">Salat_0588400</name>
</gene>
<sequence length="172" mass="20143">MFGLMNLSRHGNEVWHEAGLGWVLLDQRPFPSTPVKSQDQRRPPFHLLWLRPKTNIEPETVAFDATALEHWFCSTFDATAVDHWFCSIFDATALDYWFLFNTIAIFLPWELFRSGSVMPHPYGSKFLKEYIMKNYKSNLPSGERWDNFKMYLDGNMYLLLRRKAGVDNARSG</sequence>
<accession>A0AAE2CTR6</accession>
<organism evidence="1 2">
    <name type="scientific">Sesamum alatum</name>
    <dbReference type="NCBI Taxonomy" id="300844"/>
    <lineage>
        <taxon>Eukaryota</taxon>
        <taxon>Viridiplantae</taxon>
        <taxon>Streptophyta</taxon>
        <taxon>Embryophyta</taxon>
        <taxon>Tracheophyta</taxon>
        <taxon>Spermatophyta</taxon>
        <taxon>Magnoliopsida</taxon>
        <taxon>eudicotyledons</taxon>
        <taxon>Gunneridae</taxon>
        <taxon>Pentapetalae</taxon>
        <taxon>asterids</taxon>
        <taxon>lamiids</taxon>
        <taxon>Lamiales</taxon>
        <taxon>Pedaliaceae</taxon>
        <taxon>Sesamum</taxon>
    </lineage>
</organism>
<dbReference type="Proteomes" id="UP001293254">
    <property type="component" value="Unassembled WGS sequence"/>
</dbReference>
<reference evidence="1" key="2">
    <citation type="journal article" date="2024" name="Plant">
        <title>Genomic evolution and insights into agronomic trait innovations of Sesamum species.</title>
        <authorList>
            <person name="Miao H."/>
            <person name="Wang L."/>
            <person name="Qu L."/>
            <person name="Liu H."/>
            <person name="Sun Y."/>
            <person name="Le M."/>
            <person name="Wang Q."/>
            <person name="Wei S."/>
            <person name="Zheng Y."/>
            <person name="Lin W."/>
            <person name="Duan Y."/>
            <person name="Cao H."/>
            <person name="Xiong S."/>
            <person name="Wang X."/>
            <person name="Wei L."/>
            <person name="Li C."/>
            <person name="Ma Q."/>
            <person name="Ju M."/>
            <person name="Zhao R."/>
            <person name="Li G."/>
            <person name="Mu C."/>
            <person name="Tian Q."/>
            <person name="Mei H."/>
            <person name="Zhang T."/>
            <person name="Gao T."/>
            <person name="Zhang H."/>
        </authorList>
    </citation>
    <scope>NUCLEOTIDE SEQUENCE</scope>
    <source>
        <strain evidence="1">3651</strain>
    </source>
</reference>
<protein>
    <submittedName>
        <fullName evidence="1">Uncharacterized protein</fullName>
    </submittedName>
</protein>
<dbReference type="EMBL" id="JACGWO010000002">
    <property type="protein sequence ID" value="KAK4434256.1"/>
    <property type="molecule type" value="Genomic_DNA"/>
</dbReference>
<dbReference type="AlphaFoldDB" id="A0AAE2CTR6"/>
<evidence type="ECO:0000313" key="2">
    <source>
        <dbReference type="Proteomes" id="UP001293254"/>
    </source>
</evidence>